<feature type="domain" description="PX" evidence="2">
    <location>
        <begin position="9"/>
        <end position="141"/>
    </location>
</feature>
<dbReference type="EMBL" id="VJMJ01000100">
    <property type="protein sequence ID" value="KAF0735259.1"/>
    <property type="molecule type" value="Genomic_DNA"/>
</dbReference>
<dbReference type="SMART" id="SM00312">
    <property type="entry name" value="PX"/>
    <property type="match status" value="1"/>
</dbReference>
<dbReference type="VEuPathDB" id="FungiDB:AeMF1_015500"/>
<reference evidence="3 4" key="1">
    <citation type="submission" date="2019-07" db="EMBL/GenBank/DDBJ databases">
        <title>Genomics analysis of Aphanomyces spp. identifies a new class of oomycete effector associated with host adaptation.</title>
        <authorList>
            <person name="Gaulin E."/>
        </authorList>
    </citation>
    <scope>NUCLEOTIDE SEQUENCE [LARGE SCALE GENOMIC DNA]</scope>
    <source>
        <strain evidence="3 4">ATCC 201684</strain>
    </source>
</reference>
<evidence type="ECO:0000313" key="4">
    <source>
        <dbReference type="Proteomes" id="UP000481153"/>
    </source>
</evidence>
<dbReference type="Gene3D" id="3.30.1520.10">
    <property type="entry name" value="Phox-like domain"/>
    <property type="match status" value="1"/>
</dbReference>
<feature type="region of interest" description="Disordered" evidence="1">
    <location>
        <begin position="195"/>
        <end position="214"/>
    </location>
</feature>
<protein>
    <recommendedName>
        <fullName evidence="2">PX domain-containing protein</fullName>
    </recommendedName>
</protein>
<comment type="caution">
    <text evidence="3">The sequence shown here is derived from an EMBL/GenBank/DDBJ whole genome shotgun (WGS) entry which is preliminary data.</text>
</comment>
<sequence length="246" mass="27892">MLVQPSPLVAMKTSITSVSKSKKGAHLPTQYTISVADKRNNTTQWLVHKRYSDFRAFRTALLDQSTNLCGSCAELADEAPVSKRFPGRKWIFSNNTSVINERKEGLALFLDRVNVAVRNCGDPACAARPLLEHFLMLPDMRYTFIDMQLEEPAEKSPPAKKPEIMFIPPPPSLRHSFAGTTEHSREQVPQLLRHTFHGSQSRSRRHSVHISSSERIKKLREFQATLKPVTKPDRMRMSLETIAEAD</sequence>
<dbReference type="Pfam" id="PF00787">
    <property type="entry name" value="PX"/>
    <property type="match status" value="1"/>
</dbReference>
<organism evidence="3 4">
    <name type="scientific">Aphanomyces euteiches</name>
    <dbReference type="NCBI Taxonomy" id="100861"/>
    <lineage>
        <taxon>Eukaryota</taxon>
        <taxon>Sar</taxon>
        <taxon>Stramenopiles</taxon>
        <taxon>Oomycota</taxon>
        <taxon>Saprolegniomycetes</taxon>
        <taxon>Saprolegniales</taxon>
        <taxon>Verrucalvaceae</taxon>
        <taxon>Aphanomyces</taxon>
    </lineage>
</organism>
<accession>A0A6G0X5Q6</accession>
<keyword evidence="4" id="KW-1185">Reference proteome</keyword>
<proteinExistence type="predicted"/>
<evidence type="ECO:0000259" key="2">
    <source>
        <dbReference type="PROSITE" id="PS50195"/>
    </source>
</evidence>
<dbReference type="CDD" id="cd06093">
    <property type="entry name" value="PX_domain"/>
    <property type="match status" value="1"/>
</dbReference>
<dbReference type="InterPro" id="IPR036871">
    <property type="entry name" value="PX_dom_sf"/>
</dbReference>
<gene>
    <name evidence="3" type="ORF">Ae201684_008175</name>
</gene>
<evidence type="ECO:0000313" key="3">
    <source>
        <dbReference type="EMBL" id="KAF0735259.1"/>
    </source>
</evidence>
<dbReference type="InterPro" id="IPR001683">
    <property type="entry name" value="PX_dom"/>
</dbReference>
<dbReference type="Proteomes" id="UP000481153">
    <property type="component" value="Unassembled WGS sequence"/>
</dbReference>
<dbReference type="SUPFAM" id="SSF64268">
    <property type="entry name" value="PX domain"/>
    <property type="match status" value="1"/>
</dbReference>
<evidence type="ECO:0000256" key="1">
    <source>
        <dbReference type="SAM" id="MobiDB-lite"/>
    </source>
</evidence>
<name>A0A6G0X5Q6_9STRA</name>
<dbReference type="AlphaFoldDB" id="A0A6G0X5Q6"/>
<dbReference type="GO" id="GO:0035091">
    <property type="term" value="F:phosphatidylinositol binding"/>
    <property type="evidence" value="ECO:0007669"/>
    <property type="project" value="InterPro"/>
</dbReference>
<dbReference type="PROSITE" id="PS50195">
    <property type="entry name" value="PX"/>
    <property type="match status" value="1"/>
</dbReference>